<proteinExistence type="predicted"/>
<feature type="domain" description="SGNH hydrolase-type esterase" evidence="1">
    <location>
        <begin position="6"/>
        <end position="210"/>
    </location>
</feature>
<dbReference type="SUPFAM" id="SSF52266">
    <property type="entry name" value="SGNH hydrolase"/>
    <property type="match status" value="1"/>
</dbReference>
<dbReference type="Gene3D" id="3.40.50.1110">
    <property type="entry name" value="SGNH hydrolase"/>
    <property type="match status" value="1"/>
</dbReference>
<sequence length="231" mass="26388">MAQILCFGDSITAGFWDSRGGWVSRLRQNFDQKTLEYQFVDEKTGIWQGNDFYYEVYNLGIAGDTTEDLLKRFNSDAEARRGEGEELIFIFAIGANDAQWLVAEKRLKVTPAQFEANIVKLMAKARSYPETKEIFFVGLTVMDENKLNPVPWAPEIALINKNVKAYDQIIKKVCQKQGVEFVEIWDEFEKLGKKALSKDGGHPSDLGHELIYKLVKKQLEEKLFVDHTPGV</sequence>
<dbReference type="InterPro" id="IPR036514">
    <property type="entry name" value="SGNH_hydro_sf"/>
</dbReference>
<evidence type="ECO:0000313" key="2">
    <source>
        <dbReference type="EMBL" id="KKU62058.1"/>
    </source>
</evidence>
<accession>A0A0G1U783</accession>
<evidence type="ECO:0000259" key="1">
    <source>
        <dbReference type="Pfam" id="PF13472"/>
    </source>
</evidence>
<dbReference type="InterPro" id="IPR013830">
    <property type="entry name" value="SGNH_hydro"/>
</dbReference>
<gene>
    <name evidence="2" type="ORF">UX85_C0001G0272</name>
</gene>
<reference evidence="2 3" key="1">
    <citation type="journal article" date="2015" name="Nature">
        <title>rRNA introns, odd ribosomes, and small enigmatic genomes across a large radiation of phyla.</title>
        <authorList>
            <person name="Brown C.T."/>
            <person name="Hug L.A."/>
            <person name="Thomas B.C."/>
            <person name="Sharon I."/>
            <person name="Castelle C.J."/>
            <person name="Singh A."/>
            <person name="Wilkins M.J."/>
            <person name="Williams K.H."/>
            <person name="Banfield J.F."/>
        </authorList>
    </citation>
    <scope>NUCLEOTIDE SEQUENCE [LARGE SCALE GENOMIC DNA]</scope>
</reference>
<dbReference type="GO" id="GO:0004622">
    <property type="term" value="F:phosphatidylcholine lysophospholipase activity"/>
    <property type="evidence" value="ECO:0007669"/>
    <property type="project" value="TreeGrafter"/>
</dbReference>
<dbReference type="AlphaFoldDB" id="A0A0G1U783"/>
<protein>
    <submittedName>
        <fullName evidence="2">Lysophospholipase L1 and related esterases family</fullName>
    </submittedName>
</protein>
<dbReference type="PANTHER" id="PTHR30383:SF5">
    <property type="entry name" value="SGNH HYDROLASE-TYPE ESTERASE DOMAIN-CONTAINING PROTEIN"/>
    <property type="match status" value="1"/>
</dbReference>
<dbReference type="InterPro" id="IPR051532">
    <property type="entry name" value="Ester_Hydrolysis_Enzymes"/>
</dbReference>
<organism evidence="2 3">
    <name type="scientific">Candidatus Beckwithbacteria bacterium GW2011_GWB1_47_15</name>
    <dbReference type="NCBI Taxonomy" id="1618371"/>
    <lineage>
        <taxon>Bacteria</taxon>
        <taxon>Candidatus Beckwithiibacteriota</taxon>
    </lineage>
</organism>
<name>A0A0G1U783_9BACT</name>
<evidence type="ECO:0000313" key="3">
    <source>
        <dbReference type="Proteomes" id="UP000033860"/>
    </source>
</evidence>
<dbReference type="Pfam" id="PF13472">
    <property type="entry name" value="Lipase_GDSL_2"/>
    <property type="match status" value="1"/>
</dbReference>
<dbReference type="PANTHER" id="PTHR30383">
    <property type="entry name" value="THIOESTERASE 1/PROTEASE 1/LYSOPHOSPHOLIPASE L1"/>
    <property type="match status" value="1"/>
</dbReference>
<comment type="caution">
    <text evidence="2">The sequence shown here is derived from an EMBL/GenBank/DDBJ whole genome shotgun (WGS) entry which is preliminary data.</text>
</comment>
<dbReference type="Proteomes" id="UP000033860">
    <property type="component" value="Unassembled WGS sequence"/>
</dbReference>
<dbReference type="EMBL" id="LCNT01000001">
    <property type="protein sequence ID" value="KKU62058.1"/>
    <property type="molecule type" value="Genomic_DNA"/>
</dbReference>